<reference evidence="1" key="2">
    <citation type="journal article" date="2007" name="Science">
        <title>Draft genome sequence of the sexually transmitted pathogen Trichomonas vaginalis.</title>
        <authorList>
            <person name="Carlton J.M."/>
            <person name="Hirt R.P."/>
            <person name="Silva J.C."/>
            <person name="Delcher A.L."/>
            <person name="Schatz M."/>
            <person name="Zhao Q."/>
            <person name="Wortman J.R."/>
            <person name="Bidwell S.L."/>
            <person name="Alsmark U.C.M."/>
            <person name="Besteiro S."/>
            <person name="Sicheritz-Ponten T."/>
            <person name="Noel C.J."/>
            <person name="Dacks J.B."/>
            <person name="Foster P.G."/>
            <person name="Simillion C."/>
            <person name="Van de Peer Y."/>
            <person name="Miranda-Saavedra D."/>
            <person name="Barton G.J."/>
            <person name="Westrop G.D."/>
            <person name="Mueller S."/>
            <person name="Dessi D."/>
            <person name="Fiori P.L."/>
            <person name="Ren Q."/>
            <person name="Paulsen I."/>
            <person name="Zhang H."/>
            <person name="Bastida-Corcuera F.D."/>
            <person name="Simoes-Barbosa A."/>
            <person name="Brown M.T."/>
            <person name="Hayes R.D."/>
            <person name="Mukherjee M."/>
            <person name="Okumura C.Y."/>
            <person name="Schneider R."/>
            <person name="Smith A.J."/>
            <person name="Vanacova S."/>
            <person name="Villalvazo M."/>
            <person name="Haas B.J."/>
            <person name="Pertea M."/>
            <person name="Feldblyum T.V."/>
            <person name="Utterback T.R."/>
            <person name="Shu C.L."/>
            <person name="Osoegawa K."/>
            <person name="de Jong P.J."/>
            <person name="Hrdy I."/>
            <person name="Horvathova L."/>
            <person name="Zubacova Z."/>
            <person name="Dolezal P."/>
            <person name="Malik S.B."/>
            <person name="Logsdon J.M. Jr."/>
            <person name="Henze K."/>
            <person name="Gupta A."/>
            <person name="Wang C.C."/>
            <person name="Dunne R.L."/>
            <person name="Upcroft J.A."/>
            <person name="Upcroft P."/>
            <person name="White O."/>
            <person name="Salzberg S.L."/>
            <person name="Tang P."/>
            <person name="Chiu C.-H."/>
            <person name="Lee Y.-S."/>
            <person name="Embley T.M."/>
            <person name="Coombs G.H."/>
            <person name="Mottram J.C."/>
            <person name="Tachezy J."/>
            <person name="Fraser-Liggett C.M."/>
            <person name="Johnson P.J."/>
        </authorList>
    </citation>
    <scope>NUCLEOTIDE SEQUENCE [LARGE SCALE GENOMIC DNA]</scope>
    <source>
        <strain evidence="1">G3</strain>
    </source>
</reference>
<dbReference type="SMR" id="A2FX45"/>
<accession>A2FX45</accession>
<name>A2FX45_TRIV3</name>
<proteinExistence type="predicted"/>
<reference evidence="1" key="1">
    <citation type="submission" date="2006-10" db="EMBL/GenBank/DDBJ databases">
        <authorList>
            <person name="Amadeo P."/>
            <person name="Zhao Q."/>
            <person name="Wortman J."/>
            <person name="Fraser-Liggett C."/>
            <person name="Carlton J."/>
        </authorList>
    </citation>
    <scope>NUCLEOTIDE SEQUENCE</scope>
    <source>
        <strain evidence="1">G3</strain>
    </source>
</reference>
<keyword evidence="2" id="KW-1185">Reference proteome</keyword>
<dbReference type="RefSeq" id="XP_001303453.1">
    <property type="nucleotide sequence ID" value="XM_001303452.1"/>
</dbReference>
<dbReference type="VEuPathDB" id="TrichDB:TVAG_395690"/>
<dbReference type="AlphaFoldDB" id="A2FX45"/>
<evidence type="ECO:0000313" key="2">
    <source>
        <dbReference type="Proteomes" id="UP000001542"/>
    </source>
</evidence>
<dbReference type="EMBL" id="DS114101">
    <property type="protein sequence ID" value="EAX90523.1"/>
    <property type="molecule type" value="Genomic_DNA"/>
</dbReference>
<dbReference type="KEGG" id="tva:4748209"/>
<dbReference type="VEuPathDB" id="TrichDB:TVAGG3_0902200"/>
<dbReference type="Proteomes" id="UP000001542">
    <property type="component" value="Unassembled WGS sequence"/>
</dbReference>
<gene>
    <name evidence="1" type="ORF">TVAG_395690</name>
</gene>
<protein>
    <submittedName>
        <fullName evidence="1">Uncharacterized protein</fullName>
    </submittedName>
</protein>
<dbReference type="InParanoid" id="A2FX45"/>
<organism evidence="1 2">
    <name type="scientific">Trichomonas vaginalis (strain ATCC PRA-98 / G3)</name>
    <dbReference type="NCBI Taxonomy" id="412133"/>
    <lineage>
        <taxon>Eukaryota</taxon>
        <taxon>Metamonada</taxon>
        <taxon>Parabasalia</taxon>
        <taxon>Trichomonadida</taxon>
        <taxon>Trichomonadidae</taxon>
        <taxon>Trichomonas</taxon>
    </lineage>
</organism>
<evidence type="ECO:0000313" key="1">
    <source>
        <dbReference type="EMBL" id="EAX90523.1"/>
    </source>
</evidence>
<sequence>MDEKSQLFWDAAYDFASMNTLLIGSEFTTYVYKQRNRILEIKTLGLKEELPEIQQKYKEKLDSEENSYGDKMVQIQTSTKKSVESYETKLVQAASRHMDDVQSYEEKINTAQTIMDSYRSSLIEEGFSDEQVGNKSGEILEFLKKRINYLKGEMSLNSSGN</sequence>